<sequence>MIKSLLKNGYLLVLMTALISGFSIFLNKFGVTMTNPYLFAGLKNVVVGVFLLGFILLYDKKVIVSLQKKQWLLLILIGLIGGAIPFLLFFKGLSITLAVKAGLLHKSIFILIAAFSYFFYRTRLPKIVIIGLLGLLAGNVIYLNVRAISFNWGDLLVLEAVIFWAIEIIFAKKLLIELPARVVAGGRMIFGSIFIWIFLLLTNQASLVLNMTLAQFSWVGITAVLLFGYVITFYSGLKYITAVEATSIVALGAPITGLLSLLWFGQAITFSSWLGLVLIGFSILLICSWDFKVIKKWILQQNK</sequence>
<feature type="transmembrane region" description="Helical" evidence="6">
    <location>
        <begin position="38"/>
        <end position="59"/>
    </location>
</feature>
<dbReference type="Proteomes" id="UP000228689">
    <property type="component" value="Unassembled WGS sequence"/>
</dbReference>
<evidence type="ECO:0000313" key="8">
    <source>
        <dbReference type="EMBL" id="PIY93940.1"/>
    </source>
</evidence>
<reference evidence="9" key="1">
    <citation type="submission" date="2017-09" db="EMBL/GenBank/DDBJ databases">
        <title>Depth-based differentiation of microbial function through sediment-hosted aquifers and enrichment of novel symbionts in the deep terrestrial subsurface.</title>
        <authorList>
            <person name="Probst A.J."/>
            <person name="Ladd B."/>
            <person name="Jarett J.K."/>
            <person name="Geller-Mcgrath D.E."/>
            <person name="Sieber C.M.K."/>
            <person name="Emerson J.B."/>
            <person name="Anantharaman K."/>
            <person name="Thomas B.C."/>
            <person name="Malmstrom R."/>
            <person name="Stieglmeier M."/>
            <person name="Klingl A."/>
            <person name="Woyke T."/>
            <person name="Ryan C.M."/>
            <person name="Banfield J.F."/>
        </authorList>
    </citation>
    <scope>NUCLEOTIDE SEQUENCE [LARGE SCALE GENOMIC DNA]</scope>
</reference>
<name>A0A2M7RB09_9BACT</name>
<feature type="transmembrane region" description="Helical" evidence="6">
    <location>
        <begin position="151"/>
        <end position="170"/>
    </location>
</feature>
<gene>
    <name evidence="8" type="ORF">COY67_03385</name>
</gene>
<feature type="transmembrane region" description="Helical" evidence="6">
    <location>
        <begin position="71"/>
        <end position="90"/>
    </location>
</feature>
<evidence type="ECO:0000313" key="9">
    <source>
        <dbReference type="Proteomes" id="UP000228689"/>
    </source>
</evidence>
<evidence type="ECO:0000256" key="3">
    <source>
        <dbReference type="ARBA" id="ARBA00022692"/>
    </source>
</evidence>
<feature type="transmembrane region" description="Helical" evidence="6">
    <location>
        <begin position="270"/>
        <end position="291"/>
    </location>
</feature>
<comment type="subcellular location">
    <subcellularLocation>
        <location evidence="1">Cell membrane</location>
        <topology evidence="1">Multi-pass membrane protein</topology>
    </subcellularLocation>
</comment>
<dbReference type="PANTHER" id="PTHR32322">
    <property type="entry name" value="INNER MEMBRANE TRANSPORTER"/>
    <property type="match status" value="1"/>
</dbReference>
<feature type="transmembrane region" description="Helical" evidence="6">
    <location>
        <begin position="182"/>
        <end position="201"/>
    </location>
</feature>
<dbReference type="AlphaFoldDB" id="A0A2M7RB09"/>
<organism evidence="8 9">
    <name type="scientific">Candidatus Komeilibacteria bacterium CG_4_10_14_0_8_um_filter_37_78</name>
    <dbReference type="NCBI Taxonomy" id="1974471"/>
    <lineage>
        <taxon>Bacteria</taxon>
        <taxon>Candidatus Komeiliibacteriota</taxon>
    </lineage>
</organism>
<dbReference type="InterPro" id="IPR050638">
    <property type="entry name" value="AA-Vitamin_Transporters"/>
</dbReference>
<feature type="domain" description="EamA" evidence="7">
    <location>
        <begin position="8"/>
        <end position="141"/>
    </location>
</feature>
<keyword evidence="4 6" id="KW-1133">Transmembrane helix</keyword>
<evidence type="ECO:0000259" key="7">
    <source>
        <dbReference type="Pfam" id="PF00892"/>
    </source>
</evidence>
<keyword evidence="3 6" id="KW-0812">Transmembrane</keyword>
<feature type="transmembrane region" description="Helical" evidence="6">
    <location>
        <begin position="127"/>
        <end position="145"/>
    </location>
</feature>
<evidence type="ECO:0000256" key="5">
    <source>
        <dbReference type="ARBA" id="ARBA00023136"/>
    </source>
</evidence>
<dbReference type="InterPro" id="IPR037185">
    <property type="entry name" value="EmrE-like"/>
</dbReference>
<evidence type="ECO:0000256" key="2">
    <source>
        <dbReference type="ARBA" id="ARBA00022475"/>
    </source>
</evidence>
<dbReference type="EMBL" id="PFMC01000080">
    <property type="protein sequence ID" value="PIY93940.1"/>
    <property type="molecule type" value="Genomic_DNA"/>
</dbReference>
<keyword evidence="5 6" id="KW-0472">Membrane</keyword>
<dbReference type="InterPro" id="IPR000620">
    <property type="entry name" value="EamA_dom"/>
</dbReference>
<proteinExistence type="predicted"/>
<dbReference type="GO" id="GO:0005886">
    <property type="term" value="C:plasma membrane"/>
    <property type="evidence" value="ECO:0007669"/>
    <property type="project" value="UniProtKB-SubCell"/>
</dbReference>
<feature type="transmembrane region" description="Helical" evidence="6">
    <location>
        <begin position="9"/>
        <end position="26"/>
    </location>
</feature>
<comment type="caution">
    <text evidence="8">The sequence shown here is derived from an EMBL/GenBank/DDBJ whole genome shotgun (WGS) entry which is preliminary data.</text>
</comment>
<dbReference type="PANTHER" id="PTHR32322:SF18">
    <property type="entry name" value="S-ADENOSYLMETHIONINE_S-ADENOSYLHOMOCYSTEINE TRANSPORTER"/>
    <property type="match status" value="1"/>
</dbReference>
<accession>A0A2M7RB09</accession>
<dbReference type="SUPFAM" id="SSF103481">
    <property type="entry name" value="Multidrug resistance efflux transporter EmrE"/>
    <property type="match status" value="2"/>
</dbReference>
<evidence type="ECO:0000256" key="4">
    <source>
        <dbReference type="ARBA" id="ARBA00022989"/>
    </source>
</evidence>
<feature type="transmembrane region" description="Helical" evidence="6">
    <location>
        <begin position="213"/>
        <end position="234"/>
    </location>
</feature>
<evidence type="ECO:0000256" key="6">
    <source>
        <dbReference type="SAM" id="Phobius"/>
    </source>
</evidence>
<keyword evidence="2" id="KW-1003">Cell membrane</keyword>
<feature type="domain" description="EamA" evidence="7">
    <location>
        <begin position="152"/>
        <end position="286"/>
    </location>
</feature>
<dbReference type="Pfam" id="PF00892">
    <property type="entry name" value="EamA"/>
    <property type="match status" value="2"/>
</dbReference>
<feature type="transmembrane region" description="Helical" evidence="6">
    <location>
        <begin position="102"/>
        <end position="120"/>
    </location>
</feature>
<feature type="transmembrane region" description="Helical" evidence="6">
    <location>
        <begin position="246"/>
        <end position="264"/>
    </location>
</feature>
<evidence type="ECO:0000256" key="1">
    <source>
        <dbReference type="ARBA" id="ARBA00004651"/>
    </source>
</evidence>
<protein>
    <recommendedName>
        <fullName evidence="7">EamA domain-containing protein</fullName>
    </recommendedName>
</protein>